<accession>A0A811LMX4</accession>
<dbReference type="InterPro" id="IPR041555">
    <property type="entry name" value="MG3"/>
</dbReference>
<feature type="domain" description="Macroglobulin" evidence="4">
    <location>
        <begin position="122"/>
        <end position="214"/>
    </location>
</feature>
<proteinExistence type="predicted"/>
<dbReference type="EMBL" id="CAJFCW020000006">
    <property type="protein sequence ID" value="CAG9127091.1"/>
    <property type="molecule type" value="Genomic_DNA"/>
</dbReference>
<dbReference type="Proteomes" id="UP000614601">
    <property type="component" value="Unassembled WGS sequence"/>
</dbReference>
<protein>
    <recommendedName>
        <fullName evidence="8">MG2 domain-containing protein</fullName>
    </recommendedName>
</protein>
<dbReference type="Pfam" id="PF01835">
    <property type="entry name" value="MG2"/>
    <property type="match status" value="1"/>
</dbReference>
<sequence>MAIDLSTMSFGCLAILLLVAISNVEGRDTPIVMLPSVVSWDEKNQFVITPFRSFRPVDITVTLTGPGVEDTVTDLRGQLSGRPVVVELVPNGRAPFYNVSIEVTGHGRFESTMMGSTALKEVIVQTDKMIYKPSEEVRVRSLPITKDGLIYEGEVQYHLENPNGFRIMKKLEKSTGRFVAFNFTLPTFGKFGRWKIVAISEKSNQVLGSTTIQVKEYVLSKFLVSLEAKPSGNKDRPVTVFVGAKLAHGKPMDGNVVLKCTRAGDINVHSHTQTKIMAATVGFCT</sequence>
<dbReference type="Gene3D" id="2.60.40.1930">
    <property type="match status" value="1"/>
</dbReference>
<keyword evidence="1 3" id="KW-0732">Signal</keyword>
<evidence type="ECO:0000259" key="5">
    <source>
        <dbReference type="Pfam" id="PF17791"/>
    </source>
</evidence>
<keyword evidence="7" id="KW-1185">Reference proteome</keyword>
<keyword evidence="2" id="KW-0882">Thioester bond</keyword>
<dbReference type="AlphaFoldDB" id="A0A811LMX4"/>
<reference evidence="6" key="1">
    <citation type="submission" date="2020-09" db="EMBL/GenBank/DDBJ databases">
        <authorList>
            <person name="Kikuchi T."/>
        </authorList>
    </citation>
    <scope>NUCLEOTIDE SEQUENCE</scope>
    <source>
        <strain evidence="6">SH1</strain>
    </source>
</reference>
<dbReference type="Pfam" id="PF17791">
    <property type="entry name" value="MG3"/>
    <property type="match status" value="1"/>
</dbReference>
<dbReference type="GO" id="GO:0004866">
    <property type="term" value="F:endopeptidase inhibitor activity"/>
    <property type="evidence" value="ECO:0007669"/>
    <property type="project" value="InterPro"/>
</dbReference>
<dbReference type="PANTHER" id="PTHR11412:SF136">
    <property type="entry name" value="CD109 ANTIGEN"/>
    <property type="match status" value="1"/>
</dbReference>
<evidence type="ECO:0000256" key="1">
    <source>
        <dbReference type="ARBA" id="ARBA00022729"/>
    </source>
</evidence>
<gene>
    <name evidence="6" type="ORF">BOKJ2_LOCUS13676</name>
</gene>
<evidence type="ECO:0000256" key="3">
    <source>
        <dbReference type="SAM" id="SignalP"/>
    </source>
</evidence>
<evidence type="ECO:0000313" key="6">
    <source>
        <dbReference type="EMBL" id="CAD5229617.1"/>
    </source>
</evidence>
<name>A0A811LMX4_9BILA</name>
<dbReference type="InterPro" id="IPR050473">
    <property type="entry name" value="A2M/Complement_sys"/>
</dbReference>
<evidence type="ECO:0000313" key="7">
    <source>
        <dbReference type="Proteomes" id="UP000614601"/>
    </source>
</evidence>
<dbReference type="Proteomes" id="UP000783686">
    <property type="component" value="Unassembled WGS sequence"/>
</dbReference>
<evidence type="ECO:0008006" key="8">
    <source>
        <dbReference type="Google" id="ProtNLM"/>
    </source>
</evidence>
<dbReference type="OrthoDB" id="6359008at2759"/>
<dbReference type="EMBL" id="CAJFDH010000006">
    <property type="protein sequence ID" value="CAD5229617.1"/>
    <property type="molecule type" value="Genomic_DNA"/>
</dbReference>
<feature type="chain" id="PRO_5044131750" description="MG2 domain-containing protein" evidence="3">
    <location>
        <begin position="27"/>
        <end position="285"/>
    </location>
</feature>
<feature type="domain" description="Macroglobulin" evidence="5">
    <location>
        <begin position="216"/>
        <end position="270"/>
    </location>
</feature>
<dbReference type="InterPro" id="IPR002890">
    <property type="entry name" value="MG2"/>
</dbReference>
<organism evidence="6 7">
    <name type="scientific">Bursaphelenchus okinawaensis</name>
    <dbReference type="NCBI Taxonomy" id="465554"/>
    <lineage>
        <taxon>Eukaryota</taxon>
        <taxon>Metazoa</taxon>
        <taxon>Ecdysozoa</taxon>
        <taxon>Nematoda</taxon>
        <taxon>Chromadorea</taxon>
        <taxon>Rhabditida</taxon>
        <taxon>Tylenchina</taxon>
        <taxon>Tylenchomorpha</taxon>
        <taxon>Aphelenchoidea</taxon>
        <taxon>Aphelenchoididae</taxon>
        <taxon>Bursaphelenchus</taxon>
    </lineage>
</organism>
<evidence type="ECO:0000259" key="4">
    <source>
        <dbReference type="Pfam" id="PF01835"/>
    </source>
</evidence>
<dbReference type="PANTHER" id="PTHR11412">
    <property type="entry name" value="MACROGLOBULIN / COMPLEMENT"/>
    <property type="match status" value="1"/>
</dbReference>
<feature type="signal peptide" evidence="3">
    <location>
        <begin position="1"/>
        <end position="26"/>
    </location>
</feature>
<comment type="caution">
    <text evidence="6">The sequence shown here is derived from an EMBL/GenBank/DDBJ whole genome shotgun (WGS) entry which is preliminary data.</text>
</comment>
<evidence type="ECO:0000256" key="2">
    <source>
        <dbReference type="ARBA" id="ARBA00022966"/>
    </source>
</evidence>